<dbReference type="InterPro" id="IPR011004">
    <property type="entry name" value="Trimer_LpxA-like_sf"/>
</dbReference>
<accession>A0A7Z7FC21</accession>
<keyword evidence="3" id="KW-0220">Diaminopimelate biosynthesis</keyword>
<dbReference type="CDD" id="cd03358">
    <property type="entry name" value="LbH_WxcM_N_like"/>
    <property type="match status" value="1"/>
</dbReference>
<keyword evidence="2 5" id="KW-0808">Transferase</keyword>
<evidence type="ECO:0000256" key="3">
    <source>
        <dbReference type="ARBA" id="ARBA00022915"/>
    </source>
</evidence>
<dbReference type="Proteomes" id="UP000199259">
    <property type="component" value="Unassembled WGS sequence"/>
</dbReference>
<gene>
    <name evidence="5" type="ORF">SAMN04488589_0951</name>
</gene>
<dbReference type="InterPro" id="IPR050179">
    <property type="entry name" value="Trans_hexapeptide_repeat"/>
</dbReference>
<evidence type="ECO:0000256" key="1">
    <source>
        <dbReference type="ARBA" id="ARBA00022605"/>
    </source>
</evidence>
<dbReference type="OrthoDB" id="1475at2157"/>
<dbReference type="InterPro" id="IPR001451">
    <property type="entry name" value="Hexapep"/>
</dbReference>
<dbReference type="AlphaFoldDB" id="A0A7Z7FC21"/>
<dbReference type="PROSITE" id="PS00101">
    <property type="entry name" value="HEXAPEP_TRANSFERASES"/>
    <property type="match status" value="1"/>
</dbReference>
<dbReference type="Gene3D" id="2.160.10.10">
    <property type="entry name" value="Hexapeptide repeat proteins"/>
    <property type="match status" value="1"/>
</dbReference>
<dbReference type="RefSeq" id="WP_091709113.1">
    <property type="nucleotide sequence ID" value="NZ_FNCA01000002.1"/>
</dbReference>
<evidence type="ECO:0000256" key="2">
    <source>
        <dbReference type="ARBA" id="ARBA00022679"/>
    </source>
</evidence>
<dbReference type="EMBL" id="FNCA01000002">
    <property type="protein sequence ID" value="SDF58323.1"/>
    <property type="molecule type" value="Genomic_DNA"/>
</dbReference>
<comment type="caution">
    <text evidence="5">The sequence shown here is derived from an EMBL/GenBank/DDBJ whole genome shotgun (WGS) entry which is preliminary data.</text>
</comment>
<dbReference type="InterPro" id="IPR018357">
    <property type="entry name" value="Hexapep_transf_CS"/>
</dbReference>
<sequence length="205" mass="22335">MSKHNAIIGKESTVQDFVEIGLYPDNAEKTSIGDKSVIRSHSVIYGGNKIGNRFQTGHGALVRENNVIGNNVSIGSHSVVERENNIGNNVRIHSNCFVPEFVIIEDNVWIGPSTTILNVLHPPCPRFEDCAKSVRLCKGSKIGGNVTIGPRVTIGENSLIGMGSVVTKDIPANVLAYGNPAKVICRLDEMTCKVGYFEVPYEWIE</sequence>
<dbReference type="GO" id="GO:0019877">
    <property type="term" value="P:diaminopimelate biosynthetic process"/>
    <property type="evidence" value="ECO:0007669"/>
    <property type="project" value="UniProtKB-KW"/>
</dbReference>
<protein>
    <submittedName>
        <fullName evidence="5">Transferase hexapeptide (Six repeat-containing protein)</fullName>
    </submittedName>
</protein>
<organism evidence="5 6">
    <name type="scientific">Methanolobus vulcani</name>
    <dbReference type="NCBI Taxonomy" id="38026"/>
    <lineage>
        <taxon>Archaea</taxon>
        <taxon>Methanobacteriati</taxon>
        <taxon>Methanobacteriota</taxon>
        <taxon>Stenosarchaea group</taxon>
        <taxon>Methanomicrobia</taxon>
        <taxon>Methanosarcinales</taxon>
        <taxon>Methanosarcinaceae</taxon>
        <taxon>Methanolobus</taxon>
    </lineage>
</organism>
<dbReference type="PANTHER" id="PTHR43300:SF10">
    <property type="entry name" value="2,3,4,5-TETRAHYDROPYRIDINE-2,6-DICARBOXYLATE N-ACETYLTRANSFERASE"/>
    <property type="match status" value="1"/>
</dbReference>
<evidence type="ECO:0000313" key="5">
    <source>
        <dbReference type="EMBL" id="SDF58323.1"/>
    </source>
</evidence>
<name>A0A7Z7FC21_9EURY</name>
<reference evidence="5 6" key="1">
    <citation type="submission" date="2016-10" db="EMBL/GenBank/DDBJ databases">
        <authorList>
            <person name="Varghese N."/>
            <person name="Submissions S."/>
        </authorList>
    </citation>
    <scope>NUCLEOTIDE SEQUENCE [LARGE SCALE GENOMIC DNA]</scope>
    <source>
        <strain evidence="5 6">PL 12/M</strain>
    </source>
</reference>
<dbReference type="GO" id="GO:0016740">
    <property type="term" value="F:transferase activity"/>
    <property type="evidence" value="ECO:0007669"/>
    <property type="project" value="UniProtKB-KW"/>
</dbReference>
<evidence type="ECO:0000256" key="4">
    <source>
        <dbReference type="ARBA" id="ARBA00023154"/>
    </source>
</evidence>
<dbReference type="SUPFAM" id="SSF51161">
    <property type="entry name" value="Trimeric LpxA-like enzymes"/>
    <property type="match status" value="2"/>
</dbReference>
<keyword evidence="4" id="KW-0457">Lysine biosynthesis</keyword>
<evidence type="ECO:0000313" key="6">
    <source>
        <dbReference type="Proteomes" id="UP000199259"/>
    </source>
</evidence>
<proteinExistence type="predicted"/>
<dbReference type="GO" id="GO:0009085">
    <property type="term" value="P:lysine biosynthetic process"/>
    <property type="evidence" value="ECO:0007669"/>
    <property type="project" value="UniProtKB-KW"/>
</dbReference>
<dbReference type="PANTHER" id="PTHR43300">
    <property type="entry name" value="ACETYLTRANSFERASE"/>
    <property type="match status" value="1"/>
</dbReference>
<keyword evidence="6" id="KW-1185">Reference proteome</keyword>
<dbReference type="Pfam" id="PF00132">
    <property type="entry name" value="Hexapep"/>
    <property type="match status" value="1"/>
</dbReference>
<keyword evidence="1" id="KW-0028">Amino-acid biosynthesis</keyword>